<evidence type="ECO:0000256" key="2">
    <source>
        <dbReference type="SAM" id="Phobius"/>
    </source>
</evidence>
<dbReference type="AlphaFoldDB" id="A0A937UPS4"/>
<feature type="region of interest" description="Disordered" evidence="1">
    <location>
        <begin position="159"/>
        <end position="207"/>
    </location>
</feature>
<comment type="caution">
    <text evidence="3">The sequence shown here is derived from an EMBL/GenBank/DDBJ whole genome shotgun (WGS) entry which is preliminary data.</text>
</comment>
<dbReference type="EMBL" id="JAEACQ010000229">
    <property type="protein sequence ID" value="MBL7629432.1"/>
    <property type="molecule type" value="Genomic_DNA"/>
</dbReference>
<keyword evidence="2" id="KW-1133">Transmembrane helix</keyword>
<name>A0A937UPS4_9ACTN</name>
<gene>
    <name evidence="3" type="ORF">I7412_20130</name>
</gene>
<evidence type="ECO:0000313" key="4">
    <source>
        <dbReference type="Proteomes" id="UP000604475"/>
    </source>
</evidence>
<evidence type="ECO:0000256" key="1">
    <source>
        <dbReference type="SAM" id="MobiDB-lite"/>
    </source>
</evidence>
<dbReference type="Proteomes" id="UP000604475">
    <property type="component" value="Unassembled WGS sequence"/>
</dbReference>
<protein>
    <submittedName>
        <fullName evidence="3">Uncharacterized protein</fullName>
    </submittedName>
</protein>
<feature type="compositionally biased region" description="Gly residues" evidence="1">
    <location>
        <begin position="1"/>
        <end position="11"/>
    </location>
</feature>
<keyword evidence="2" id="KW-0472">Membrane</keyword>
<proteinExistence type="predicted"/>
<sequence length="312" mass="32951">MGTGDPYGGYSGQNQPPGDSGQGQQYPPADPYQGYPYPSPGQPQTPAPYPSPGQPQTPAPYQAPPPYQTPAPYETPAPYQAPTPYPSPGAPAGWQQQPAPWQQGYPPPGQQQPWPGQYQQPGGGPPSRPRPAWLVPVIVIASVLVLGAAIFGVVRLTDDDDDSTATFSRATPSVTALIPGGQAPPPSQPATVPSNPPTIPDAGSSIPEEYLGTWAGPHGDVPVILELRQGTVDDVVGTTTYEGYCVETLTLTSVDASSVHVFEKADPGDPCSDADITLTLNRDGTLTLRYDSYDPNDPRAWIEFRRVGQTTA</sequence>
<accession>A0A937UPS4</accession>
<keyword evidence="2" id="KW-0812">Transmembrane</keyword>
<reference evidence="3" key="1">
    <citation type="submission" date="2020-12" db="EMBL/GenBank/DDBJ databases">
        <title>Genomic characterization of non-nitrogen-fixing Frankia strains.</title>
        <authorList>
            <person name="Carlos-Shanley C."/>
            <person name="Guerra T."/>
            <person name="Hahn D."/>
        </authorList>
    </citation>
    <scope>NUCLEOTIDE SEQUENCE</scope>
    <source>
        <strain evidence="3">CN6</strain>
    </source>
</reference>
<feature type="compositionally biased region" description="Polar residues" evidence="1">
    <location>
        <begin position="164"/>
        <end position="174"/>
    </location>
</feature>
<feature type="compositionally biased region" description="Polar residues" evidence="1">
    <location>
        <begin position="12"/>
        <end position="25"/>
    </location>
</feature>
<feature type="compositionally biased region" description="Low complexity" evidence="1">
    <location>
        <begin position="90"/>
        <end position="104"/>
    </location>
</feature>
<organism evidence="3 4">
    <name type="scientific">Frankia nepalensis</name>
    <dbReference type="NCBI Taxonomy" id="1836974"/>
    <lineage>
        <taxon>Bacteria</taxon>
        <taxon>Bacillati</taxon>
        <taxon>Actinomycetota</taxon>
        <taxon>Actinomycetes</taxon>
        <taxon>Frankiales</taxon>
        <taxon>Frankiaceae</taxon>
        <taxon>Frankia</taxon>
    </lineage>
</organism>
<feature type="transmembrane region" description="Helical" evidence="2">
    <location>
        <begin position="133"/>
        <end position="154"/>
    </location>
</feature>
<feature type="compositionally biased region" description="Pro residues" evidence="1">
    <location>
        <begin position="182"/>
        <end position="199"/>
    </location>
</feature>
<dbReference type="RefSeq" id="WP_203000873.1">
    <property type="nucleotide sequence ID" value="NZ_JADWYU010000111.1"/>
</dbReference>
<feature type="compositionally biased region" description="Pro residues" evidence="1">
    <location>
        <begin position="37"/>
        <end position="89"/>
    </location>
</feature>
<feature type="compositionally biased region" description="Low complexity" evidence="1">
    <location>
        <begin position="111"/>
        <end position="120"/>
    </location>
</feature>
<keyword evidence="4" id="KW-1185">Reference proteome</keyword>
<feature type="region of interest" description="Disordered" evidence="1">
    <location>
        <begin position="1"/>
        <end position="129"/>
    </location>
</feature>
<evidence type="ECO:0000313" key="3">
    <source>
        <dbReference type="EMBL" id="MBL7629432.1"/>
    </source>
</evidence>